<accession>A0A246RZF4</accession>
<dbReference type="InterPro" id="IPR018163">
    <property type="entry name" value="Thr/Ala-tRNA-synth_IIc_edit"/>
</dbReference>
<feature type="domain" description="Threonyl/alanyl tRNA synthetase SAD" evidence="4">
    <location>
        <begin position="167"/>
        <end position="209"/>
    </location>
</feature>
<dbReference type="Gene3D" id="2.40.30.130">
    <property type="match status" value="1"/>
</dbReference>
<organism evidence="5 6">
    <name type="scientific">Halomonas campaniensis</name>
    <dbReference type="NCBI Taxonomy" id="213554"/>
    <lineage>
        <taxon>Bacteria</taxon>
        <taxon>Pseudomonadati</taxon>
        <taxon>Pseudomonadota</taxon>
        <taxon>Gammaproteobacteria</taxon>
        <taxon>Oceanospirillales</taxon>
        <taxon>Halomonadaceae</taxon>
        <taxon>Halomonas</taxon>
    </lineage>
</organism>
<dbReference type="GO" id="GO:0046872">
    <property type="term" value="F:metal ion binding"/>
    <property type="evidence" value="ECO:0007669"/>
    <property type="project" value="UniProtKB-KW"/>
</dbReference>
<dbReference type="GO" id="GO:0004812">
    <property type="term" value="F:aminoacyl-tRNA ligase activity"/>
    <property type="evidence" value="ECO:0007669"/>
    <property type="project" value="UniProtKB-KW"/>
</dbReference>
<dbReference type="SMART" id="SM00863">
    <property type="entry name" value="tRNA_SAD"/>
    <property type="match status" value="1"/>
</dbReference>
<dbReference type="SUPFAM" id="SSF55186">
    <property type="entry name" value="ThrRS/AlaRS common domain"/>
    <property type="match status" value="1"/>
</dbReference>
<reference evidence="5 6" key="1">
    <citation type="submission" date="2014-08" db="EMBL/GenBank/DDBJ databases">
        <title>Draft genome sequence of a novel L-asparaginase producing marine bacterium, Halomonas campaniensis.</title>
        <authorList>
            <person name="Sundarakrishnan B."/>
            <person name="Moushumi Priya A."/>
            <person name="Raman G."/>
            <person name="Sakthivel N."/>
            <person name="Park S."/>
            <person name="Jayachandran S."/>
        </authorList>
    </citation>
    <scope>NUCLEOTIDE SEQUENCE [LARGE SCALE GENOMIC DNA]</scope>
    <source>
        <strain evidence="5 6">SK03</strain>
    </source>
</reference>
<sequence>MTQKVFWQNPYQTDHDTFVASVDGTQITLESTIFFAFSGGQESDYGTIGGYPVISAVKKGSEIIYTLPDDHQLGLGQSVHIEIDWERRYRLMRLHFAAELVLELFYKAVPGIKKKVGAHIAQNKARIDFEWPESISPMLQGFADEANRIIESGLTIQTGFDDSKNERRYWEIEGFSKVPCGGTHVRTTSEIGPIRLKRNNIGRGKERVEILLETQ</sequence>
<gene>
    <name evidence="5" type="ORF">JI62_15090</name>
</gene>
<keyword evidence="5" id="KW-0030">Aminoacyl-tRNA synthetase</keyword>
<dbReference type="Proteomes" id="UP000197334">
    <property type="component" value="Unassembled WGS sequence"/>
</dbReference>
<evidence type="ECO:0000256" key="2">
    <source>
        <dbReference type="ARBA" id="ARBA00022723"/>
    </source>
</evidence>
<dbReference type="Pfam" id="PF07973">
    <property type="entry name" value="tRNA_SAD"/>
    <property type="match status" value="1"/>
</dbReference>
<dbReference type="OrthoDB" id="9812949at2"/>
<dbReference type="PANTHER" id="PTHR43462">
    <property type="entry name" value="ALANYL-TRNA EDITING PROTEIN"/>
    <property type="match status" value="1"/>
</dbReference>
<proteinExistence type="predicted"/>
<dbReference type="GO" id="GO:0005524">
    <property type="term" value="F:ATP binding"/>
    <property type="evidence" value="ECO:0007669"/>
    <property type="project" value="InterPro"/>
</dbReference>
<dbReference type="Gene3D" id="3.30.980.10">
    <property type="entry name" value="Threonyl-trna Synthetase, Chain A, domain 2"/>
    <property type="match status" value="1"/>
</dbReference>
<keyword evidence="3" id="KW-0862">Zinc</keyword>
<dbReference type="PANTHER" id="PTHR43462:SF1">
    <property type="entry name" value="ALANYL-TRNA EDITING PROTEIN AARSD1"/>
    <property type="match status" value="1"/>
</dbReference>
<keyword evidence="2" id="KW-0479">Metal-binding</keyword>
<dbReference type="RefSeq" id="WP_088700954.1">
    <property type="nucleotide sequence ID" value="NZ_JPUA01000034.1"/>
</dbReference>
<evidence type="ECO:0000259" key="4">
    <source>
        <dbReference type="SMART" id="SM00863"/>
    </source>
</evidence>
<name>A0A246RZF4_9GAMM</name>
<comment type="caution">
    <text evidence="5">The sequence shown here is derived from an EMBL/GenBank/DDBJ whole genome shotgun (WGS) entry which is preliminary data.</text>
</comment>
<keyword evidence="6" id="KW-1185">Reference proteome</keyword>
<dbReference type="EMBL" id="JPUA01000034">
    <property type="protein sequence ID" value="OWV28960.1"/>
    <property type="molecule type" value="Genomic_DNA"/>
</dbReference>
<evidence type="ECO:0000313" key="5">
    <source>
        <dbReference type="EMBL" id="OWV28960.1"/>
    </source>
</evidence>
<evidence type="ECO:0000256" key="3">
    <source>
        <dbReference type="ARBA" id="ARBA00022833"/>
    </source>
</evidence>
<dbReference type="GO" id="GO:0043039">
    <property type="term" value="P:tRNA aminoacylation"/>
    <property type="evidence" value="ECO:0007669"/>
    <property type="project" value="InterPro"/>
</dbReference>
<comment type="cofactor">
    <cofactor evidence="1">
        <name>Zn(2+)</name>
        <dbReference type="ChEBI" id="CHEBI:29105"/>
    </cofactor>
</comment>
<dbReference type="AlphaFoldDB" id="A0A246RZF4"/>
<dbReference type="GO" id="GO:0002161">
    <property type="term" value="F:aminoacyl-tRNA deacylase activity"/>
    <property type="evidence" value="ECO:0007669"/>
    <property type="project" value="UniProtKB-ARBA"/>
</dbReference>
<evidence type="ECO:0000313" key="6">
    <source>
        <dbReference type="Proteomes" id="UP000197334"/>
    </source>
</evidence>
<dbReference type="InterPro" id="IPR012947">
    <property type="entry name" value="tRNA_SAD"/>
</dbReference>
<evidence type="ECO:0000256" key="1">
    <source>
        <dbReference type="ARBA" id="ARBA00001947"/>
    </source>
</evidence>
<protein>
    <submittedName>
        <fullName evidence="5">Alanyl-tRNA synthetase</fullName>
    </submittedName>
</protein>
<dbReference type="InterPro" id="IPR009000">
    <property type="entry name" value="Transl_B-barrel_sf"/>
</dbReference>
<dbReference type="InterPro" id="IPR051335">
    <property type="entry name" value="Alanyl-tRNA_Editing_Enzymes"/>
</dbReference>
<dbReference type="SUPFAM" id="SSF50447">
    <property type="entry name" value="Translation proteins"/>
    <property type="match status" value="1"/>
</dbReference>
<keyword evidence="5" id="KW-0436">Ligase</keyword>